<evidence type="ECO:0000313" key="1">
    <source>
        <dbReference type="EMBL" id="GAC42750.1"/>
    </source>
</evidence>
<reference evidence="1 2" key="1">
    <citation type="submission" date="2012-10" db="EMBL/GenBank/DDBJ databases">
        <title>Draft Genome Sequence of Paenibacillus popilliae ATCC 14706T.</title>
        <authorList>
            <person name="Iiyama K."/>
            <person name="Mori K."/>
            <person name="Mon H."/>
            <person name="Chieda Y."/>
            <person name="Lee J.M."/>
            <person name="Kusakabe T."/>
            <person name="Tashiro K."/>
            <person name="Asano S."/>
            <person name="Yasunaga-Aoki C."/>
            <person name="Shimizu S."/>
        </authorList>
    </citation>
    <scope>NUCLEOTIDE SEQUENCE [LARGE SCALE GENOMIC DNA]</scope>
    <source>
        <strain evidence="1 2">ATCC 14706</strain>
    </source>
</reference>
<sequence>MKIKQHRQFDGLIKSVTISKTPSNKYFASVLVEENEQLFPKLDTAVGINVGIKDFAILSNERS</sequence>
<keyword evidence="2" id="KW-1185">Reference proteome</keyword>
<gene>
    <name evidence="1" type="ORF">PPOP_2110</name>
</gene>
<proteinExistence type="predicted"/>
<name>M9LIA3_PAEPP</name>
<evidence type="ECO:0000313" key="2">
    <source>
        <dbReference type="Proteomes" id="UP000029453"/>
    </source>
</evidence>
<organism evidence="1 2">
    <name type="scientific">Paenibacillus popilliae ATCC 14706</name>
    <dbReference type="NCBI Taxonomy" id="1212764"/>
    <lineage>
        <taxon>Bacteria</taxon>
        <taxon>Bacillati</taxon>
        <taxon>Bacillota</taxon>
        <taxon>Bacilli</taxon>
        <taxon>Bacillales</taxon>
        <taxon>Paenibacillaceae</taxon>
        <taxon>Paenibacillus</taxon>
    </lineage>
</organism>
<comment type="caution">
    <text evidence="1">The sequence shown here is derived from an EMBL/GenBank/DDBJ whole genome shotgun (WGS) entry which is preliminary data.</text>
</comment>
<accession>M9LIA3</accession>
<dbReference type="Proteomes" id="UP000029453">
    <property type="component" value="Unassembled WGS sequence"/>
</dbReference>
<dbReference type="AlphaFoldDB" id="M9LIA3"/>
<dbReference type="EMBL" id="BALG01000133">
    <property type="protein sequence ID" value="GAC42750.1"/>
    <property type="molecule type" value="Genomic_DNA"/>
</dbReference>
<protein>
    <submittedName>
        <fullName evidence="1">Transposase and inactivated derivative</fullName>
    </submittedName>
</protein>